<dbReference type="Proteomes" id="UP000308652">
    <property type="component" value="Unassembled WGS sequence"/>
</dbReference>
<comment type="similarity">
    <text evidence="1">Belongs to the UPF0696 family.</text>
</comment>
<gene>
    <name evidence="2" type="ORF">BDQ12DRAFT_716478</name>
</gene>
<dbReference type="PANTHER" id="PTHR31977:SF1">
    <property type="entry name" value="UPF0696 PROTEIN C11ORF68"/>
    <property type="match status" value="1"/>
</dbReference>
<dbReference type="InterPro" id="IPR015034">
    <property type="entry name" value="Bles03"/>
</dbReference>
<dbReference type="InterPro" id="IPR023398">
    <property type="entry name" value="TIF_eIF4e-like"/>
</dbReference>
<keyword evidence="2" id="KW-0396">Initiation factor</keyword>
<dbReference type="EMBL" id="ML213679">
    <property type="protein sequence ID" value="TFK32294.1"/>
    <property type="molecule type" value="Genomic_DNA"/>
</dbReference>
<keyword evidence="2" id="KW-0648">Protein biosynthesis</keyword>
<evidence type="ECO:0000313" key="3">
    <source>
        <dbReference type="Proteomes" id="UP000308652"/>
    </source>
</evidence>
<organism evidence="2 3">
    <name type="scientific">Crucibulum laeve</name>
    <dbReference type="NCBI Taxonomy" id="68775"/>
    <lineage>
        <taxon>Eukaryota</taxon>
        <taxon>Fungi</taxon>
        <taxon>Dikarya</taxon>
        <taxon>Basidiomycota</taxon>
        <taxon>Agaricomycotina</taxon>
        <taxon>Agaricomycetes</taxon>
        <taxon>Agaricomycetidae</taxon>
        <taxon>Agaricales</taxon>
        <taxon>Agaricineae</taxon>
        <taxon>Nidulariaceae</taxon>
        <taxon>Crucibulum</taxon>
    </lineage>
</organism>
<name>A0A5C3LGP3_9AGAR</name>
<sequence>MNMDVDMEAPALLLPQSTISYQVPGSENSLVPQDSSSQIASVPDWISSHWDDENSTPERVDIFLAQWPPSRTPGEYCSWISVDRGGTQRPTPDVEGLKDSFQKLVQAGSVTVPEIDRISKAHNALMGKWLIFAEPSEIDAIWARLVRLLCLERRKGSAKVSPRRGEDRHVICVYVSDYTNMAEVKAMRASLRFIGITGRIGFKPDAYTYLDIYSKNCWNIRPCRYFE</sequence>
<evidence type="ECO:0000313" key="2">
    <source>
        <dbReference type="EMBL" id="TFK32294.1"/>
    </source>
</evidence>
<accession>A0A5C3LGP3</accession>
<reference evidence="2 3" key="1">
    <citation type="journal article" date="2019" name="Nat. Ecol. Evol.">
        <title>Megaphylogeny resolves global patterns of mushroom evolution.</title>
        <authorList>
            <person name="Varga T."/>
            <person name="Krizsan K."/>
            <person name="Foldi C."/>
            <person name="Dima B."/>
            <person name="Sanchez-Garcia M."/>
            <person name="Sanchez-Ramirez S."/>
            <person name="Szollosi G.J."/>
            <person name="Szarkandi J.G."/>
            <person name="Papp V."/>
            <person name="Albert L."/>
            <person name="Andreopoulos W."/>
            <person name="Angelini C."/>
            <person name="Antonin V."/>
            <person name="Barry K.W."/>
            <person name="Bougher N.L."/>
            <person name="Buchanan P."/>
            <person name="Buyck B."/>
            <person name="Bense V."/>
            <person name="Catcheside P."/>
            <person name="Chovatia M."/>
            <person name="Cooper J."/>
            <person name="Damon W."/>
            <person name="Desjardin D."/>
            <person name="Finy P."/>
            <person name="Geml J."/>
            <person name="Haridas S."/>
            <person name="Hughes K."/>
            <person name="Justo A."/>
            <person name="Karasinski D."/>
            <person name="Kautmanova I."/>
            <person name="Kiss B."/>
            <person name="Kocsube S."/>
            <person name="Kotiranta H."/>
            <person name="LaButti K.M."/>
            <person name="Lechner B.E."/>
            <person name="Liimatainen K."/>
            <person name="Lipzen A."/>
            <person name="Lukacs Z."/>
            <person name="Mihaltcheva S."/>
            <person name="Morgado L.N."/>
            <person name="Niskanen T."/>
            <person name="Noordeloos M.E."/>
            <person name="Ohm R.A."/>
            <person name="Ortiz-Santana B."/>
            <person name="Ovrebo C."/>
            <person name="Racz N."/>
            <person name="Riley R."/>
            <person name="Savchenko A."/>
            <person name="Shiryaev A."/>
            <person name="Soop K."/>
            <person name="Spirin V."/>
            <person name="Szebenyi C."/>
            <person name="Tomsovsky M."/>
            <person name="Tulloss R.E."/>
            <person name="Uehling J."/>
            <person name="Grigoriev I.V."/>
            <person name="Vagvolgyi C."/>
            <person name="Papp T."/>
            <person name="Martin F.M."/>
            <person name="Miettinen O."/>
            <person name="Hibbett D.S."/>
            <person name="Nagy L.G."/>
        </authorList>
    </citation>
    <scope>NUCLEOTIDE SEQUENCE [LARGE SCALE GENOMIC DNA]</scope>
    <source>
        <strain evidence="2 3">CBS 166.37</strain>
    </source>
</reference>
<protein>
    <submittedName>
        <fullName evidence="2">Translation initiation factor eIF 4e-like domain-containing protein</fullName>
    </submittedName>
</protein>
<dbReference type="PANTHER" id="PTHR31977">
    <property type="entry name" value="UPF0696 PROTEIN C11ORF68"/>
    <property type="match status" value="1"/>
</dbReference>
<dbReference type="OrthoDB" id="10067381at2759"/>
<proteinExistence type="inferred from homology"/>
<evidence type="ECO:0000256" key="1">
    <source>
        <dbReference type="ARBA" id="ARBA00010568"/>
    </source>
</evidence>
<dbReference type="Pfam" id="PF08939">
    <property type="entry name" value="Bles03"/>
    <property type="match status" value="1"/>
</dbReference>
<dbReference type="AlphaFoldDB" id="A0A5C3LGP3"/>
<dbReference type="GO" id="GO:0003743">
    <property type="term" value="F:translation initiation factor activity"/>
    <property type="evidence" value="ECO:0007669"/>
    <property type="project" value="UniProtKB-KW"/>
</dbReference>
<dbReference type="SUPFAM" id="SSF55418">
    <property type="entry name" value="eIF4e-like"/>
    <property type="match status" value="1"/>
</dbReference>
<keyword evidence="3" id="KW-1185">Reference proteome</keyword>
<dbReference type="Gene3D" id="3.30.760.10">
    <property type="entry name" value="RNA Cap, Translation Initiation Factor Eif4e"/>
    <property type="match status" value="1"/>
</dbReference>